<dbReference type="EMBL" id="FWXW01000003">
    <property type="protein sequence ID" value="SMC54529.1"/>
    <property type="molecule type" value="Genomic_DNA"/>
</dbReference>
<dbReference type="STRING" id="1122930.SAMN02745168_1398"/>
<name>A0A1W2A1C3_9FIRM</name>
<dbReference type="Pfam" id="PF14130">
    <property type="entry name" value="Cap4_nuclease"/>
    <property type="match status" value="1"/>
</dbReference>
<evidence type="ECO:0000313" key="3">
    <source>
        <dbReference type="Proteomes" id="UP000192790"/>
    </source>
</evidence>
<evidence type="ECO:0000313" key="2">
    <source>
        <dbReference type="EMBL" id="SMC54529.1"/>
    </source>
</evidence>
<reference evidence="2 3" key="1">
    <citation type="submission" date="2017-04" db="EMBL/GenBank/DDBJ databases">
        <authorList>
            <person name="Afonso C.L."/>
            <person name="Miller P.J."/>
            <person name="Scott M.A."/>
            <person name="Spackman E."/>
            <person name="Goraichik I."/>
            <person name="Dimitrov K.M."/>
            <person name="Suarez D.L."/>
            <person name="Swayne D.E."/>
        </authorList>
    </citation>
    <scope>NUCLEOTIDE SEQUENCE [LARGE SCALE GENOMIC DNA]</scope>
    <source>
        <strain evidence="2 3">DSM 12816</strain>
    </source>
</reference>
<dbReference type="AlphaFoldDB" id="A0A1W2A1C3"/>
<dbReference type="RefSeq" id="WP_084234013.1">
    <property type="nucleotide sequence ID" value="NZ_FWXW01000003.1"/>
</dbReference>
<dbReference type="InterPro" id="IPR025382">
    <property type="entry name" value="Cap4-like_endonuclease_dom"/>
</dbReference>
<feature type="domain" description="CD-NTase associated protein 4-like DNA endonuclease" evidence="1">
    <location>
        <begin position="15"/>
        <end position="210"/>
    </location>
</feature>
<sequence length="351" mass="40602">MKLSEVYRTIPYDLSGSVSKNRFRQEILWGISKMFDLFDKPEFCVIFDYKCDIEIHLSDSIEFYQIKSQKAQKPYSFTDLSKVEGTGSIIGKLFVLKDTSCPETRIKCALVSNRFLKIKGKELSDAEVIDFDALDDKLKAVVQNALKSELSRDEIDLRDLRYIYTSMDLISPENAVKGQIDSCFEKIKGCEPAKPNALHRLVFDTVQKKACYEFAADDFDELVKQKGVTKDELDSILEQYKEKTDNSLEQVQAYIEEYYQKVSERKKLKTALAKVFEAEYNSQILQRKEREISAYLIDKSESKTLLDDSTEVLADVLITAFGDTFPLEYSKQEIYVFVLLVIKRWEDGKYE</sequence>
<protein>
    <recommendedName>
        <fullName evidence="1">CD-NTase associated protein 4-like DNA endonuclease domain-containing protein</fullName>
    </recommendedName>
</protein>
<dbReference type="Proteomes" id="UP000192790">
    <property type="component" value="Unassembled WGS sequence"/>
</dbReference>
<gene>
    <name evidence="2" type="ORF">SAMN02745168_1398</name>
</gene>
<evidence type="ECO:0000259" key="1">
    <source>
        <dbReference type="Pfam" id="PF14130"/>
    </source>
</evidence>
<dbReference type="OrthoDB" id="2080250at2"/>
<organism evidence="2 3">
    <name type="scientific">Papillibacter cinnamivorans DSM 12816</name>
    <dbReference type="NCBI Taxonomy" id="1122930"/>
    <lineage>
        <taxon>Bacteria</taxon>
        <taxon>Bacillati</taxon>
        <taxon>Bacillota</taxon>
        <taxon>Clostridia</taxon>
        <taxon>Eubacteriales</taxon>
        <taxon>Oscillospiraceae</taxon>
        <taxon>Papillibacter</taxon>
    </lineage>
</organism>
<accession>A0A1W2A1C3</accession>
<keyword evidence="3" id="KW-1185">Reference proteome</keyword>
<proteinExistence type="predicted"/>
<dbReference type="GO" id="GO:0004518">
    <property type="term" value="F:nuclease activity"/>
    <property type="evidence" value="ECO:0007669"/>
    <property type="project" value="InterPro"/>
</dbReference>